<evidence type="ECO:0000256" key="1">
    <source>
        <dbReference type="SAM" id="MobiDB-lite"/>
    </source>
</evidence>
<name>A0A1V6SFV4_9EURO</name>
<dbReference type="AlphaFoldDB" id="A0A1V6SFV4"/>
<reference evidence="3" key="1">
    <citation type="journal article" date="2017" name="Nat. Microbiol.">
        <title>Global analysis of biosynthetic gene clusters reveals vast potential of secondary metabolite production in Penicillium species.</title>
        <authorList>
            <person name="Nielsen J.C."/>
            <person name="Grijseels S."/>
            <person name="Prigent S."/>
            <person name="Ji B."/>
            <person name="Dainat J."/>
            <person name="Nielsen K.F."/>
            <person name="Frisvad J.C."/>
            <person name="Workman M."/>
            <person name="Nielsen J."/>
        </authorList>
    </citation>
    <scope>NUCLEOTIDE SEQUENCE [LARGE SCALE GENOMIC DNA]</scope>
    <source>
        <strain evidence="3">IBT 14082</strain>
    </source>
</reference>
<sequence length="203" mass="21917">MYPLEETQASARDFVSTDDHHMSILLGDVVKDTESELVRLADLHGYHTECTDSTNTANGKVDTVRESFYAKHKIPIDYQLLKATPYANTADVAVALPQSSKPAPTVSTKRPRSPQKSPSPTSTPLKKSKPGEIDESLQSSLDAIAAFDPAGKAIADNITKLGNVALAYPTIGPFGCFVAMLLLLGQEPPAMHLVWWGINGKDL</sequence>
<dbReference type="Proteomes" id="UP000191342">
    <property type="component" value="Unassembled WGS sequence"/>
</dbReference>
<keyword evidence="3" id="KW-1185">Reference proteome</keyword>
<organism evidence="2 3">
    <name type="scientific">Penicillium flavigenum</name>
    <dbReference type="NCBI Taxonomy" id="254877"/>
    <lineage>
        <taxon>Eukaryota</taxon>
        <taxon>Fungi</taxon>
        <taxon>Dikarya</taxon>
        <taxon>Ascomycota</taxon>
        <taxon>Pezizomycotina</taxon>
        <taxon>Eurotiomycetes</taxon>
        <taxon>Eurotiomycetidae</taxon>
        <taxon>Eurotiales</taxon>
        <taxon>Aspergillaceae</taxon>
        <taxon>Penicillium</taxon>
    </lineage>
</organism>
<dbReference type="EMBL" id="MLQL01000060">
    <property type="protein sequence ID" value="OQE12901.1"/>
    <property type="molecule type" value="Genomic_DNA"/>
</dbReference>
<gene>
    <name evidence="2" type="ORF">PENFLA_c060G09122</name>
</gene>
<dbReference type="OrthoDB" id="4375874at2759"/>
<evidence type="ECO:0000313" key="2">
    <source>
        <dbReference type="EMBL" id="OQE12901.1"/>
    </source>
</evidence>
<feature type="region of interest" description="Disordered" evidence="1">
    <location>
        <begin position="98"/>
        <end position="132"/>
    </location>
</feature>
<evidence type="ECO:0000313" key="3">
    <source>
        <dbReference type="Proteomes" id="UP000191342"/>
    </source>
</evidence>
<feature type="compositionally biased region" description="Low complexity" evidence="1">
    <location>
        <begin position="114"/>
        <end position="125"/>
    </location>
</feature>
<comment type="caution">
    <text evidence="2">The sequence shown here is derived from an EMBL/GenBank/DDBJ whole genome shotgun (WGS) entry which is preliminary data.</text>
</comment>
<proteinExistence type="predicted"/>
<accession>A0A1V6SFV4</accession>
<protein>
    <submittedName>
        <fullName evidence="2">Uncharacterized protein</fullName>
    </submittedName>
</protein>